<dbReference type="SMART" id="SM00449">
    <property type="entry name" value="SPRY"/>
    <property type="match status" value="1"/>
</dbReference>
<name>A0A5A9PBX6_9TELE</name>
<proteinExistence type="predicted"/>
<dbReference type="EMBL" id="SOYY01000007">
    <property type="protein sequence ID" value="KAA0719510.1"/>
    <property type="molecule type" value="Genomic_DNA"/>
</dbReference>
<dbReference type="InterPro" id="IPR003879">
    <property type="entry name" value="Butyrophylin_SPRY"/>
</dbReference>
<dbReference type="InterPro" id="IPR001870">
    <property type="entry name" value="B30.2/SPRY"/>
</dbReference>
<evidence type="ECO:0000259" key="3">
    <source>
        <dbReference type="PROSITE" id="PS50188"/>
    </source>
</evidence>
<protein>
    <submittedName>
        <fullName evidence="4">Zinc-binding protein A33</fullName>
    </submittedName>
</protein>
<gene>
    <name evidence="4" type="ORF">E1301_Tti016017</name>
</gene>
<dbReference type="InterPro" id="IPR003877">
    <property type="entry name" value="SPRY_dom"/>
</dbReference>
<dbReference type="SMART" id="SM00589">
    <property type="entry name" value="PRY"/>
    <property type="match status" value="1"/>
</dbReference>
<dbReference type="InterPro" id="IPR013320">
    <property type="entry name" value="ConA-like_dom_sf"/>
</dbReference>
<feature type="coiled-coil region" evidence="1">
    <location>
        <begin position="280"/>
        <end position="379"/>
    </location>
</feature>
<feature type="coiled-coil region" evidence="1">
    <location>
        <begin position="172"/>
        <end position="213"/>
    </location>
</feature>
<dbReference type="PRINTS" id="PR01407">
    <property type="entry name" value="BUTYPHLNCDUF"/>
</dbReference>
<comment type="caution">
    <text evidence="4">The sequence shown here is derived from an EMBL/GenBank/DDBJ whole genome shotgun (WGS) entry which is preliminary data.</text>
</comment>
<sequence>MKIKCKDSFKIAKDNIDVLVTLQKIIDLQELDVKLNRERDDTKTAKLEARQRESEKDLVDMMKEHSRNVQIVKRAAVLQIVKMQMAAMELMTQTSEKYKRQTQIDVINTKLQDRNDLLNYLKEDRRDAKDEEAKYGISSNSSTWKASLRDTTDNRLLAIICISCCEFTDKHIAAVETEIKGLNAEMSASKQTLLQLKDQNKDANARKKEIMDSIAKLKGMDELNLRKQLFDRTQECTDMMEMYINLQKILLNLIAEIDDNDPTKPMLKIMALQSDVTWIIEMLKTVNDQIEKKKTDLQRKLKNTENLLNEKIKELEAGTSNSGQLDLEEQLKQHAKELNDAAKELKEKDTKIAQQFLKINTLLDEMKDIKQQMQESEARVNARIAVYISIVLFYKLPQYNNILAFSLGLQDNLMKKEEENARIQEENKKLKRDLKKTAECPELKEQYESKFCANLSVQTHNTGSVVKEDSWCLFLTEMQVKYNETVSELNSTVLQKVFIIKNLIDEVEYLDKKLIEEPSDSEALTVLQLLTELWKRQENPTEENLAKISKERIKQLEKEATESRNKAIKLQEEAKKKITSIQEQLTTKSKQLANAENKLQETSAKTADLSKKISYDINHLFLKIQQLLQNKFFVSVKRLNNLNEDLKKVTEQKKDLLKKAQDEISELKKLSEDQRKAIIKQDVKLREKDKTISTVQRERGRVKNELEKQKKKSNELETQLKTNEQQLANTEGVLKKTKDENDALVLKQDELKDDLKILTDKKNNLQEHVFSLALRREEDLVEKERKLKQKDEDLSTLQKECNNSKTELEKEKNKYDKKEKPKPGKSMFFQSGSDLQKKKDHSATVRPVKTEIFLCVPTVSEWPRLDRKTAHRRLVLSEDEREARTALEPQPVPNNPERYDTAIAALGRDGFDGGRHYWEVEVAGRNCYVVGVARASAQRKGLIHYSPKGGYWVILKKRDGRHVALADTPVLLKIAETTKIGVLVDFNSQIITFYDADKKRSVSQFTGIEFLETVYPYIESCSDSRHQ</sequence>
<evidence type="ECO:0000256" key="2">
    <source>
        <dbReference type="SAM" id="MobiDB-lite"/>
    </source>
</evidence>
<dbReference type="Gene3D" id="2.60.120.920">
    <property type="match status" value="1"/>
</dbReference>
<evidence type="ECO:0000313" key="4">
    <source>
        <dbReference type="EMBL" id="KAA0719510.1"/>
    </source>
</evidence>
<dbReference type="PROSITE" id="PS50188">
    <property type="entry name" value="B302_SPRY"/>
    <property type="match status" value="1"/>
</dbReference>
<keyword evidence="5" id="KW-1185">Reference proteome</keyword>
<feature type="region of interest" description="Disordered" evidence="2">
    <location>
        <begin position="798"/>
        <end position="842"/>
    </location>
</feature>
<dbReference type="InterPro" id="IPR043136">
    <property type="entry name" value="B30.2/SPRY_sf"/>
</dbReference>
<feature type="coiled-coil region" evidence="1">
    <location>
        <begin position="539"/>
        <end position="612"/>
    </location>
</feature>
<dbReference type="AlphaFoldDB" id="A0A5A9PBX6"/>
<reference evidence="4 5" key="1">
    <citation type="journal article" date="2019" name="Mol. Ecol. Resour.">
        <title>Chromosome-level genome assembly of Triplophysa tibetana, a fish adapted to the harsh high-altitude environment of the Tibetan Plateau.</title>
        <authorList>
            <person name="Yang X."/>
            <person name="Liu H."/>
            <person name="Ma Z."/>
            <person name="Zou Y."/>
            <person name="Zou M."/>
            <person name="Mao Y."/>
            <person name="Li X."/>
            <person name="Wang H."/>
            <person name="Chen T."/>
            <person name="Wang W."/>
            <person name="Yang R."/>
        </authorList>
    </citation>
    <scope>NUCLEOTIDE SEQUENCE [LARGE SCALE GENOMIC DNA]</scope>
    <source>
        <strain evidence="4">TTIB1903HZAU</strain>
        <tissue evidence="4">Muscle</tissue>
    </source>
</reference>
<accession>A0A5A9PBX6</accession>
<feature type="coiled-coil region" evidence="1">
    <location>
        <begin position="406"/>
        <end position="440"/>
    </location>
</feature>
<feature type="domain" description="B30.2/SPRY" evidence="3">
    <location>
        <begin position="841"/>
        <end position="1027"/>
    </location>
</feature>
<dbReference type="PANTHER" id="PTHR24103">
    <property type="entry name" value="E3 UBIQUITIN-PROTEIN LIGASE TRIM"/>
    <property type="match status" value="1"/>
</dbReference>
<dbReference type="InterPro" id="IPR006574">
    <property type="entry name" value="PRY"/>
</dbReference>
<dbReference type="SUPFAM" id="SSF49899">
    <property type="entry name" value="Concanavalin A-like lectins/glucanases"/>
    <property type="match status" value="1"/>
</dbReference>
<dbReference type="Pfam" id="PF00622">
    <property type="entry name" value="SPRY"/>
    <property type="match status" value="1"/>
</dbReference>
<dbReference type="InterPro" id="IPR050143">
    <property type="entry name" value="TRIM/RBCC"/>
</dbReference>
<keyword evidence="1" id="KW-0175">Coiled coil</keyword>
<evidence type="ECO:0000256" key="1">
    <source>
        <dbReference type="SAM" id="Coils"/>
    </source>
</evidence>
<dbReference type="Proteomes" id="UP000324632">
    <property type="component" value="Chromosome 7"/>
</dbReference>
<organism evidence="4 5">
    <name type="scientific">Triplophysa tibetana</name>
    <dbReference type="NCBI Taxonomy" id="1572043"/>
    <lineage>
        <taxon>Eukaryota</taxon>
        <taxon>Metazoa</taxon>
        <taxon>Chordata</taxon>
        <taxon>Craniata</taxon>
        <taxon>Vertebrata</taxon>
        <taxon>Euteleostomi</taxon>
        <taxon>Actinopterygii</taxon>
        <taxon>Neopterygii</taxon>
        <taxon>Teleostei</taxon>
        <taxon>Ostariophysi</taxon>
        <taxon>Cypriniformes</taxon>
        <taxon>Nemacheilidae</taxon>
        <taxon>Triplophysa</taxon>
    </lineage>
</organism>
<evidence type="ECO:0000313" key="5">
    <source>
        <dbReference type="Proteomes" id="UP000324632"/>
    </source>
</evidence>
<feature type="compositionally biased region" description="Basic and acidic residues" evidence="2">
    <location>
        <begin position="806"/>
        <end position="822"/>
    </location>
</feature>
<dbReference type="Pfam" id="PF13765">
    <property type="entry name" value="PRY"/>
    <property type="match status" value="1"/>
</dbReference>